<feature type="domain" description="Serine aminopeptidase S33" evidence="1">
    <location>
        <begin position="40"/>
        <end position="117"/>
    </location>
</feature>
<dbReference type="InterPro" id="IPR022742">
    <property type="entry name" value="Hydrolase_4"/>
</dbReference>
<comment type="caution">
    <text evidence="2">The sequence shown here is derived from an EMBL/GenBank/DDBJ whole genome shotgun (WGS) entry which is preliminary data.</text>
</comment>
<sequence length="230" mass="25933">MKEIYCLPGTMCDDRLWQLIRPLMGDIRLHHIVLPMEDSLDQVVIALAELLPDKPICLLGFSMGGYLASAFAVKYPARIKQLMVVSNAAMGLMENEIAQRKQALNWVLKQGYHGIPKKKAIAMLGERNKKSDFLIELIQSMDASLGESVLVQQLSCSLERPTLWPALSTLPIDCCFCIGEEDVLLSGDTCERLQHYSNVSCHSVKHCGHMIPLEQPVWLAQKMKTFFRFL</sequence>
<dbReference type="Pfam" id="PF12146">
    <property type="entry name" value="Hydrolase_4"/>
    <property type="match status" value="1"/>
</dbReference>
<keyword evidence="2" id="KW-0378">Hydrolase</keyword>
<accession>A0ABU9G4D8</accession>
<reference evidence="2 3" key="1">
    <citation type="submission" date="2024-02" db="EMBL/GenBank/DDBJ databases">
        <title>Bacteria isolated from the canopy kelp, Nereocystis luetkeana.</title>
        <authorList>
            <person name="Pfister C.A."/>
            <person name="Younker I.T."/>
            <person name="Light S.H."/>
        </authorList>
    </citation>
    <scope>NUCLEOTIDE SEQUENCE [LARGE SCALE GENOMIC DNA]</scope>
    <source>
        <strain evidence="2 3">TI.4.07</strain>
    </source>
</reference>
<organism evidence="2 3">
    <name type="scientific">Marinomonas arenicola</name>
    <dbReference type="NCBI Taxonomy" id="569601"/>
    <lineage>
        <taxon>Bacteria</taxon>
        <taxon>Pseudomonadati</taxon>
        <taxon>Pseudomonadota</taxon>
        <taxon>Gammaproteobacteria</taxon>
        <taxon>Oceanospirillales</taxon>
        <taxon>Oceanospirillaceae</taxon>
        <taxon>Marinomonas</taxon>
    </lineage>
</organism>
<dbReference type="GO" id="GO:0016787">
    <property type="term" value="F:hydrolase activity"/>
    <property type="evidence" value="ECO:0007669"/>
    <property type="project" value="UniProtKB-KW"/>
</dbReference>
<evidence type="ECO:0000313" key="2">
    <source>
        <dbReference type="EMBL" id="MEL0612896.1"/>
    </source>
</evidence>
<proteinExistence type="predicted"/>
<protein>
    <submittedName>
        <fullName evidence="2">Alpha/beta fold hydrolase</fullName>
    </submittedName>
</protein>
<evidence type="ECO:0000259" key="1">
    <source>
        <dbReference type="Pfam" id="PF12146"/>
    </source>
</evidence>
<dbReference type="InterPro" id="IPR050266">
    <property type="entry name" value="AB_hydrolase_sf"/>
</dbReference>
<dbReference type="InterPro" id="IPR029058">
    <property type="entry name" value="AB_hydrolase_fold"/>
</dbReference>
<evidence type="ECO:0000313" key="3">
    <source>
        <dbReference type="Proteomes" id="UP001379949"/>
    </source>
</evidence>
<dbReference type="SUPFAM" id="SSF53474">
    <property type="entry name" value="alpha/beta-Hydrolases"/>
    <property type="match status" value="1"/>
</dbReference>
<dbReference type="PANTHER" id="PTHR43798">
    <property type="entry name" value="MONOACYLGLYCEROL LIPASE"/>
    <property type="match status" value="1"/>
</dbReference>
<keyword evidence="3" id="KW-1185">Reference proteome</keyword>
<name>A0ABU9G4D8_9GAMM</name>
<dbReference type="RefSeq" id="WP_341566778.1">
    <property type="nucleotide sequence ID" value="NZ_JBAKAR010000004.1"/>
</dbReference>
<dbReference type="EMBL" id="JBAKAR010000004">
    <property type="protein sequence ID" value="MEL0612896.1"/>
    <property type="molecule type" value="Genomic_DNA"/>
</dbReference>
<dbReference type="Gene3D" id="3.40.50.1820">
    <property type="entry name" value="alpha/beta hydrolase"/>
    <property type="match status" value="1"/>
</dbReference>
<dbReference type="Proteomes" id="UP001379949">
    <property type="component" value="Unassembled WGS sequence"/>
</dbReference>
<gene>
    <name evidence="2" type="ORF">V6242_07035</name>
</gene>